<sequence>MPGPLKAMEQQRGWPPEVGIVAMEVYFPSQYVEQSELEQFDGVSSGKYTIGLGQSRMGFCSDREDVNSLCLTVVQRLVERTGISYTQIGRLEVGTETIIDKSKSVKTVLMQLFEGSGNTDVEGIDTTNACFGGTAALMNAVNWIESSYWDGRYALVIAADIAVYASGNARCTGGAGAIAMLVGPNAPLVLERGVRSCHMEHAYDFYKPDMASEYPVVDGKLSIQCYLHALDCCYQTYSKKAKQAGILQGSSVLDIADAFCFHQPYCKLVMKSFARLMLNDFLKDPNPDFEGRYAGLESFRNVKLEEAYFDRSVEGAFMTSSKSLYEAKTKPSTCLAVQVGNMYTPSLYGGLASYIACNTLESIAGKRVVLFSYGSGSASAMFSLRVTEDRSPGSALEKLVSSLSDLQQRLDSRQKVAPPDFDSCMKLREETHHLAPYNPVGPVDSLFPGTWYLTSIDGMHRRKYERKPLVPLPVAGAAGDISMAEVKRPPVTGSQPPELVNNQ</sequence>
<comment type="catalytic activity">
    <reaction evidence="7">
        <text>acetoacetyl-CoA + acetyl-CoA + H2O = (3S)-3-hydroxy-3-methylglutaryl-CoA + CoA + H(+)</text>
        <dbReference type="Rhea" id="RHEA:10188"/>
        <dbReference type="ChEBI" id="CHEBI:15377"/>
        <dbReference type="ChEBI" id="CHEBI:15378"/>
        <dbReference type="ChEBI" id="CHEBI:43074"/>
        <dbReference type="ChEBI" id="CHEBI:57286"/>
        <dbReference type="ChEBI" id="CHEBI:57287"/>
        <dbReference type="ChEBI" id="CHEBI:57288"/>
        <dbReference type="EC" id="2.3.3.10"/>
    </reaction>
    <physiologicalReaction direction="left-to-right" evidence="7">
        <dbReference type="Rhea" id="RHEA:10189"/>
    </physiologicalReaction>
</comment>
<reference evidence="13" key="1">
    <citation type="submission" date="2020-09" db="EMBL/GenBank/DDBJ databases">
        <authorList>
            <person name="Won Y."/>
        </authorList>
    </citation>
    <scope>NUCLEOTIDE SEQUENCE</scope>
    <source>
        <strain evidence="13">Wonlab-2016</strain>
        <tissue evidence="13">Foot muscle</tissue>
    </source>
</reference>
<feature type="binding site" evidence="9">
    <location>
        <position position="271"/>
    </location>
    <ligand>
        <name>CoA</name>
        <dbReference type="ChEBI" id="CHEBI:57287"/>
    </ligand>
</feature>
<dbReference type="InterPro" id="IPR000590">
    <property type="entry name" value="HMG_CoA_synt_AS"/>
</dbReference>
<feature type="domain" description="Hydroxymethylglutaryl-coenzyme A synthase C-terminal" evidence="12">
    <location>
        <begin position="188"/>
        <end position="467"/>
    </location>
</feature>
<dbReference type="FunFam" id="3.40.47.10:FF:000008">
    <property type="entry name" value="3-hydroxy-3-methylglutaryl coenzyme A synthase"/>
    <property type="match status" value="1"/>
</dbReference>
<keyword evidence="4 10" id="KW-0808">Transferase</keyword>
<dbReference type="PROSITE" id="PS01226">
    <property type="entry name" value="HMG_COA_SYNTHASE"/>
    <property type="match status" value="1"/>
</dbReference>
<evidence type="ECO:0000259" key="11">
    <source>
        <dbReference type="Pfam" id="PF01154"/>
    </source>
</evidence>
<dbReference type="AlphaFoldDB" id="A0ABD0K6G6"/>
<dbReference type="Gene3D" id="3.40.47.10">
    <property type="match status" value="1"/>
</dbReference>
<comment type="similarity">
    <text evidence="2 10">Belongs to the thiolase-like superfamily. HMG-CoA synthase family.</text>
</comment>
<dbReference type="InterPro" id="IPR013746">
    <property type="entry name" value="HMG_CoA_synt_C_dom"/>
</dbReference>
<evidence type="ECO:0000256" key="1">
    <source>
        <dbReference type="ARBA" id="ARBA00005218"/>
    </source>
</evidence>
<organism evidence="13 15">
    <name type="scientific">Batillaria attramentaria</name>
    <dbReference type="NCBI Taxonomy" id="370345"/>
    <lineage>
        <taxon>Eukaryota</taxon>
        <taxon>Metazoa</taxon>
        <taxon>Spiralia</taxon>
        <taxon>Lophotrochozoa</taxon>
        <taxon>Mollusca</taxon>
        <taxon>Gastropoda</taxon>
        <taxon>Caenogastropoda</taxon>
        <taxon>Sorbeoconcha</taxon>
        <taxon>Cerithioidea</taxon>
        <taxon>Batillariidae</taxon>
        <taxon>Batillaria</taxon>
    </lineage>
</organism>
<dbReference type="PANTHER" id="PTHR43323:SF2">
    <property type="entry name" value="HYDROXYMETHYLGLUTARYL-COA SYNTHASE"/>
    <property type="match status" value="1"/>
</dbReference>
<dbReference type="Proteomes" id="UP001519460">
    <property type="component" value="Unassembled WGS sequence"/>
</dbReference>
<evidence type="ECO:0000313" key="13">
    <source>
        <dbReference type="EMBL" id="KAK7482697.1"/>
    </source>
</evidence>
<evidence type="ECO:0000256" key="3">
    <source>
        <dbReference type="ARBA" id="ARBA00012978"/>
    </source>
</evidence>
<dbReference type="EC" id="2.3.3.10" evidence="3 10"/>
<feature type="active site" description="Acyl-thioester intermediate" evidence="8">
    <location>
        <position position="130"/>
    </location>
</feature>
<evidence type="ECO:0000256" key="7">
    <source>
        <dbReference type="ARBA" id="ARBA00049887"/>
    </source>
</evidence>
<evidence type="ECO:0000313" key="14">
    <source>
        <dbReference type="EMBL" id="KAK7490504.1"/>
    </source>
</evidence>
<dbReference type="CDD" id="cd00827">
    <property type="entry name" value="init_cond_enzymes"/>
    <property type="match status" value="1"/>
</dbReference>
<feature type="binding site" evidence="9">
    <location>
        <position position="222"/>
    </location>
    <ligand>
        <name>CoA</name>
        <dbReference type="ChEBI" id="CHEBI:57287"/>
    </ligand>
</feature>
<comment type="caution">
    <text evidence="13">The sequence shown here is derived from an EMBL/GenBank/DDBJ whole genome shotgun (WGS) entry which is preliminary data.</text>
</comment>
<keyword evidence="10" id="KW-0753">Steroid metabolism</keyword>
<dbReference type="NCBIfam" id="TIGR01833">
    <property type="entry name" value="HMG-CoA-S_euk"/>
    <property type="match status" value="1"/>
</dbReference>
<feature type="active site" description="Proton donor/acceptor" evidence="8">
    <location>
        <position position="96"/>
    </location>
</feature>
<evidence type="ECO:0000256" key="2">
    <source>
        <dbReference type="ARBA" id="ARBA00007061"/>
    </source>
</evidence>
<proteinExistence type="inferred from homology"/>
<evidence type="ECO:0000256" key="5">
    <source>
        <dbReference type="ARBA" id="ARBA00022955"/>
    </source>
</evidence>
<dbReference type="GO" id="GO:0016126">
    <property type="term" value="P:sterol biosynthetic process"/>
    <property type="evidence" value="ECO:0007669"/>
    <property type="project" value="UniProtKB-KW"/>
</dbReference>
<evidence type="ECO:0000259" key="12">
    <source>
        <dbReference type="Pfam" id="PF08540"/>
    </source>
</evidence>
<keyword evidence="5 10" id="KW-0752">Steroid biosynthesis</keyword>
<evidence type="ECO:0000313" key="15">
    <source>
        <dbReference type="Proteomes" id="UP001519460"/>
    </source>
</evidence>
<keyword evidence="10" id="KW-1207">Sterol metabolism</keyword>
<evidence type="ECO:0000256" key="9">
    <source>
        <dbReference type="PIRSR" id="PIRSR610122-2"/>
    </source>
</evidence>
<accession>A0ABD0K6G6</accession>
<keyword evidence="10" id="KW-0444">Lipid biosynthesis</keyword>
<keyword evidence="15" id="KW-1185">Reference proteome</keyword>
<dbReference type="PANTHER" id="PTHR43323">
    <property type="entry name" value="3-HYDROXY-3-METHYLGLUTARYL COENZYME A SYNTHASE"/>
    <property type="match status" value="1"/>
</dbReference>
<protein>
    <recommendedName>
        <fullName evidence="3 10">Hydroxymethylglutaryl-CoA synthase</fullName>
        <shortName evidence="10">HMG-CoA synthase</shortName>
        <ecNumber evidence="3 10">2.3.3.10</ecNumber>
    </recommendedName>
    <alternativeName>
        <fullName evidence="10">3-hydroxy-3-methylglutaryl coenzyme A synthase</fullName>
    </alternativeName>
</protein>
<dbReference type="Pfam" id="PF01154">
    <property type="entry name" value="HMG_CoA_synt_N"/>
    <property type="match status" value="1"/>
</dbReference>
<evidence type="ECO:0000256" key="4">
    <source>
        <dbReference type="ARBA" id="ARBA00022679"/>
    </source>
</evidence>
<dbReference type="SUPFAM" id="SSF53901">
    <property type="entry name" value="Thiolase-like"/>
    <property type="match status" value="2"/>
</dbReference>
<feature type="active site" description="Proton donor/acceptor" evidence="8">
    <location>
        <position position="262"/>
    </location>
</feature>
<evidence type="ECO:0000256" key="8">
    <source>
        <dbReference type="PIRSR" id="PIRSR610122-1"/>
    </source>
</evidence>
<dbReference type="InterPro" id="IPR010122">
    <property type="entry name" value="HMG_CoA_synthase_euk"/>
</dbReference>
<feature type="domain" description="Hydroxymethylglutaryl-coenzyme A synthase N-terminal" evidence="11">
    <location>
        <begin position="14"/>
        <end position="187"/>
    </location>
</feature>
<evidence type="ECO:0000256" key="10">
    <source>
        <dbReference type="RuleBase" id="RU364071"/>
    </source>
</evidence>
<dbReference type="GO" id="GO:0004421">
    <property type="term" value="F:hydroxymethylglutaryl-CoA synthase activity"/>
    <property type="evidence" value="ECO:0007669"/>
    <property type="project" value="UniProtKB-EC"/>
</dbReference>
<feature type="binding site" evidence="9">
    <location>
        <position position="168"/>
    </location>
    <ligand>
        <name>CoA</name>
        <dbReference type="ChEBI" id="CHEBI:57287"/>
    </ligand>
</feature>
<name>A0ABD0K6G6_9CAEN</name>
<keyword evidence="6 10" id="KW-0756">Sterol biosynthesis</keyword>
<dbReference type="InterPro" id="IPR016039">
    <property type="entry name" value="Thiolase-like"/>
</dbReference>
<dbReference type="EMBL" id="JACVVK020000240">
    <property type="protein sequence ID" value="KAK7482697.1"/>
    <property type="molecule type" value="Genomic_DNA"/>
</dbReference>
<reference evidence="13" key="3">
    <citation type="submission" date="2023-01" db="EMBL/GenBank/DDBJ databases">
        <authorList>
            <person name="Patra A."/>
        </authorList>
    </citation>
    <scope>NUCLEOTIDE SEQUENCE</scope>
    <source>
        <strain evidence="13">Wonlab-2016</strain>
        <tissue evidence="13">Foot muscle</tissue>
    </source>
</reference>
<dbReference type="EMBL" id="JACVVK020000126">
    <property type="protein sequence ID" value="KAK7490504.1"/>
    <property type="molecule type" value="Genomic_DNA"/>
</dbReference>
<comment type="function">
    <text evidence="10">Catalyzes the condensation of acetyl-CoA with acetoacetyl-CoA to form HMG-CoA.</text>
</comment>
<reference evidence="13 15" key="2">
    <citation type="journal article" date="2023" name="Sci. Data">
        <title>Genome assembly of the Korean intertidal mud-creeper Batillaria attramentaria.</title>
        <authorList>
            <person name="Patra A.K."/>
            <person name="Ho P.T."/>
            <person name="Jun S."/>
            <person name="Lee S.J."/>
            <person name="Kim Y."/>
            <person name="Won Y.J."/>
        </authorList>
    </citation>
    <scope>NUCLEOTIDE SEQUENCE [LARGE SCALE GENOMIC DNA]</scope>
    <source>
        <strain evidence="13">Wonlab-2016</strain>
    </source>
</reference>
<dbReference type="InterPro" id="IPR013528">
    <property type="entry name" value="HMG_CoA_synth_N"/>
</dbReference>
<dbReference type="Pfam" id="PF08540">
    <property type="entry name" value="HMG_CoA_synt_C"/>
    <property type="match status" value="1"/>
</dbReference>
<gene>
    <name evidence="14" type="ORF">BaRGS_00018290</name>
    <name evidence="13" type="ORF">BaRGS_00026106</name>
</gene>
<comment type="pathway">
    <text evidence="1 10">Metabolic intermediate biosynthesis; (R)-mevalonate biosynthesis; (R)-mevalonate from acetyl-CoA: step 2/3.</text>
</comment>
<keyword evidence="10" id="KW-0443">Lipid metabolism</keyword>
<feature type="binding site" evidence="9">
    <location>
        <position position="267"/>
    </location>
    <ligand>
        <name>CoA</name>
        <dbReference type="ChEBI" id="CHEBI:57287"/>
    </ligand>
</feature>
<evidence type="ECO:0000256" key="6">
    <source>
        <dbReference type="ARBA" id="ARBA00023011"/>
    </source>
</evidence>